<protein>
    <submittedName>
        <fullName evidence="3">Uncharacterized protein</fullName>
    </submittedName>
</protein>
<keyword evidence="4" id="KW-1185">Reference proteome</keyword>
<evidence type="ECO:0000313" key="4">
    <source>
        <dbReference type="Proteomes" id="UP000664466"/>
    </source>
</evidence>
<dbReference type="EMBL" id="JAFMPM010000008">
    <property type="protein sequence ID" value="MBO0614951.1"/>
    <property type="molecule type" value="Genomic_DNA"/>
</dbReference>
<evidence type="ECO:0000313" key="3">
    <source>
        <dbReference type="EMBL" id="QTX09756.1"/>
    </source>
</evidence>
<keyword evidence="1" id="KW-0812">Transmembrane</keyword>
<reference evidence="2 4" key="1">
    <citation type="submission" date="2021-03" db="EMBL/GenBank/DDBJ databases">
        <title>Draft genome and methylome analysis of Thiotrix fructosivoruns ATCC 49748.</title>
        <authorList>
            <person name="Fomenkov A."/>
            <person name="Grabovich M.Y."/>
            <person name="Roberts R.J."/>
        </authorList>
    </citation>
    <scope>NUCLEOTIDE SEQUENCE [LARGE SCALE GENOMIC DNA]</scope>
    <source>
        <strain evidence="2 4">ATCC 49748</strain>
    </source>
</reference>
<reference evidence="3" key="2">
    <citation type="submission" date="2021-04" db="EMBL/GenBank/DDBJ databases">
        <title>Complete Genome and methylome analysis of Thiothrix fructosivorans ATCC 49748.</title>
        <authorList>
            <person name="Fomenkov A."/>
            <person name="Sun L."/>
            <person name="Vincze T."/>
            <person name="Grabovich M.Y."/>
            <person name="Roberts R.J."/>
        </authorList>
    </citation>
    <scope>NUCLEOTIDE SEQUENCE</scope>
    <source>
        <strain evidence="3">ATCC 49748</strain>
    </source>
</reference>
<dbReference type="RefSeq" id="WP_207252643.1">
    <property type="nucleotide sequence ID" value="NZ_JAFMPM010000008.1"/>
</dbReference>
<feature type="transmembrane region" description="Helical" evidence="1">
    <location>
        <begin position="74"/>
        <end position="95"/>
    </location>
</feature>
<name>A0A8B0SEH7_9GAMM</name>
<organism evidence="3">
    <name type="scientific">Thiothrix fructosivorans</name>
    <dbReference type="NCBI Taxonomy" id="111770"/>
    <lineage>
        <taxon>Bacteria</taxon>
        <taxon>Pseudomonadati</taxon>
        <taxon>Pseudomonadota</taxon>
        <taxon>Gammaproteobacteria</taxon>
        <taxon>Thiotrichales</taxon>
        <taxon>Thiotrichaceae</taxon>
        <taxon>Thiothrix</taxon>
    </lineage>
</organism>
<proteinExistence type="predicted"/>
<keyword evidence="1" id="KW-1133">Transmembrane helix</keyword>
<evidence type="ECO:0000256" key="1">
    <source>
        <dbReference type="SAM" id="Phobius"/>
    </source>
</evidence>
<keyword evidence="1" id="KW-0472">Membrane</keyword>
<dbReference type="AlphaFoldDB" id="A0A8B0SEH7"/>
<dbReference type="EMBL" id="CP072748">
    <property type="protein sequence ID" value="QTX09756.1"/>
    <property type="molecule type" value="Genomic_DNA"/>
</dbReference>
<dbReference type="Proteomes" id="UP000664466">
    <property type="component" value="Unassembled WGS sequence"/>
</dbReference>
<gene>
    <name evidence="3" type="ORF">J1836_014195</name>
    <name evidence="2" type="ORF">J1836_18805</name>
</gene>
<sequence>MDTVFTFDWGKVIPEVINGLKNGTVTIRDGVAYWAEGSGKKGILQHMPLKNLDFDPEKVTDLIKLTQTAHATQLAAIGLSTSIILGAIIIQTVYLSRKIDKLQEKIDMVSQDINSQNIIYFMGKLSEYFGIVEASRTLLLDKALVNETTEISNQLIVALSIKRNEIMSLMDNLIGYSHNLTNKHLSHMLDFVTLMFNLLPKALYIEAQLCDRYGKFQLANHLIKEGKIKYDNSLEVFRKWSNDQVKKAISGSSEPVAICFHEKRDTLAEIFNSKENSELLYQPVIPKLK</sequence>
<evidence type="ECO:0000313" key="2">
    <source>
        <dbReference type="EMBL" id="MBO0614951.1"/>
    </source>
</evidence>
<accession>A0A8B0SEH7</accession>